<dbReference type="PANTHER" id="PTHR24114:SF2">
    <property type="entry name" value="F-BOX DOMAIN-CONTAINING PROTEIN-RELATED"/>
    <property type="match status" value="1"/>
</dbReference>
<protein>
    <submittedName>
        <fullName evidence="3">Uncharacterized protein</fullName>
    </submittedName>
</protein>
<keyword evidence="4" id="KW-1185">Reference proteome</keyword>
<dbReference type="SUPFAM" id="SSF52047">
    <property type="entry name" value="RNI-like"/>
    <property type="match status" value="1"/>
</dbReference>
<gene>
    <name evidence="3" type="ORF">PECAL_1P21780</name>
</gene>
<dbReference type="InterPro" id="IPR032675">
    <property type="entry name" value="LRR_dom_sf"/>
</dbReference>
<proteinExistence type="predicted"/>
<dbReference type="Gene3D" id="3.80.10.10">
    <property type="entry name" value="Ribonuclease Inhibitor"/>
    <property type="match status" value="2"/>
</dbReference>
<comment type="caution">
    <text evidence="3">The sequence shown here is derived from an EMBL/GenBank/DDBJ whole genome shotgun (WGS) entry which is preliminary data.</text>
</comment>
<dbReference type="OrthoDB" id="196566at2759"/>
<organism evidence="3 4">
    <name type="scientific">Pelagomonas calceolata</name>
    <dbReference type="NCBI Taxonomy" id="35677"/>
    <lineage>
        <taxon>Eukaryota</taxon>
        <taxon>Sar</taxon>
        <taxon>Stramenopiles</taxon>
        <taxon>Ochrophyta</taxon>
        <taxon>Pelagophyceae</taxon>
        <taxon>Pelagomonadales</taxon>
        <taxon>Pelagomonadaceae</taxon>
        <taxon>Pelagomonas</taxon>
    </lineage>
</organism>
<dbReference type="PANTHER" id="PTHR24114">
    <property type="entry name" value="LEUCINE RICH REPEAT FAMILY PROTEIN"/>
    <property type="match status" value="1"/>
</dbReference>
<sequence length="675" mass="74935">MAGEDVDQWLRDEMDALVEGSPTIRFVNDVYSMRVLLERLTPTQDQAHTLPRPPSMPLLLSGEPPDEDLVLEWKKEHFGEEEAEEAAAEQKALRDALQAEEASLEAQKRGVDVETYLSQKQAEDQQALQDARLQKEAEARSLKRCKSELTILEPVTRQLRQDTEPKSVQELADENQVPRKLAYWDAGHQDQKLELSSKSLQKDDFYLLEYILRFNYPIHTVALKACFLTDDDALGLVEALSSNFVLTSLDLSLTKLTDITALKLADMFKEYKSLKVLDLRRNNISGKAAARLAEKFPSARALEVLSGLPLRSYLDNPPSTIELTEMDLRLPEAILLRDTLARTIKMTINKLDNYEITSSLTSLDLSTNLLDEGAMDVLASLVEAHSSLTTLDVSHNQGGPHGLAHLAKMLSRNTWLTSLKIAENDVTREGRNPDGVSSLSDALKVNRTLTYLDISENDIDEAKEREIQEKVSVNRAVNHTDQSFVEFLDSKYAPDAYDTNETGGYIINLELSREYLETEKRSRPPPRVRFDEPQPYKPWRDADGGDDWSLLEPEPMRRATRAKLKRARRLLEAHILAHKGFGFSAASALLALHRGLFAEAPSPAPGPAPAPAPSPAPAPAPPEAEVPQSASRVGTAAGDSRSEGNELNTRSVASLGLGPHASVDTFHTVMTDPSE</sequence>
<dbReference type="Pfam" id="PF13516">
    <property type="entry name" value="LRR_6"/>
    <property type="match status" value="3"/>
</dbReference>
<evidence type="ECO:0000256" key="1">
    <source>
        <dbReference type="SAM" id="Coils"/>
    </source>
</evidence>
<dbReference type="InterPro" id="IPR052394">
    <property type="entry name" value="LRR-containing"/>
</dbReference>
<feature type="compositionally biased region" description="Pro residues" evidence="2">
    <location>
        <begin position="602"/>
        <end position="624"/>
    </location>
</feature>
<evidence type="ECO:0000313" key="4">
    <source>
        <dbReference type="Proteomes" id="UP000789595"/>
    </source>
</evidence>
<accession>A0A8J2WXP3</accession>
<evidence type="ECO:0000256" key="2">
    <source>
        <dbReference type="SAM" id="MobiDB-lite"/>
    </source>
</evidence>
<feature type="compositionally biased region" description="Basic and acidic residues" evidence="2">
    <location>
        <begin position="517"/>
        <end position="543"/>
    </location>
</feature>
<dbReference type="EMBL" id="CAKKNE010000001">
    <property type="protein sequence ID" value="CAH0365726.1"/>
    <property type="molecule type" value="Genomic_DNA"/>
</dbReference>
<evidence type="ECO:0000313" key="3">
    <source>
        <dbReference type="EMBL" id="CAH0365726.1"/>
    </source>
</evidence>
<keyword evidence="1" id="KW-0175">Coiled coil</keyword>
<reference evidence="3" key="1">
    <citation type="submission" date="2021-11" db="EMBL/GenBank/DDBJ databases">
        <authorList>
            <consortium name="Genoscope - CEA"/>
            <person name="William W."/>
        </authorList>
    </citation>
    <scope>NUCLEOTIDE SEQUENCE</scope>
</reference>
<feature type="region of interest" description="Disordered" evidence="2">
    <location>
        <begin position="517"/>
        <end position="551"/>
    </location>
</feature>
<dbReference type="SMART" id="SM00368">
    <property type="entry name" value="LRR_RI"/>
    <property type="match status" value="5"/>
</dbReference>
<dbReference type="Proteomes" id="UP000789595">
    <property type="component" value="Unassembled WGS sequence"/>
</dbReference>
<dbReference type="InterPro" id="IPR001611">
    <property type="entry name" value="Leu-rich_rpt"/>
</dbReference>
<feature type="coiled-coil region" evidence="1">
    <location>
        <begin position="80"/>
        <end position="148"/>
    </location>
</feature>
<name>A0A8J2WXP3_9STRA</name>
<feature type="region of interest" description="Disordered" evidence="2">
    <location>
        <begin position="602"/>
        <end position="675"/>
    </location>
</feature>
<dbReference type="AlphaFoldDB" id="A0A8J2WXP3"/>